<protein>
    <submittedName>
        <fullName evidence="1">Uncharacterized protein</fullName>
    </submittedName>
</protein>
<proteinExistence type="predicted"/>
<accession>A0A085YY94</accession>
<comment type="caution">
    <text evidence="1">The sequence shown here is derived from an EMBL/GenBank/DDBJ whole genome shotgun (WGS) entry which is preliminary data.</text>
</comment>
<dbReference type="Proteomes" id="UP000028713">
    <property type="component" value="Unassembled WGS sequence"/>
</dbReference>
<gene>
    <name evidence="1" type="ORF">IX39_20690</name>
</gene>
<name>A0A085YY94_9FLAO</name>
<dbReference type="OrthoDB" id="1262743at2"/>
<sequence length="177" mass="20913">MQLTPAPLNSINKFIMIKLNKLFFCASIGLISILGCSKKESSIEKQVSKIVDSLSADKKYSPKIFIVQHQTKWNKDYIKISTAEFFDKDSAKCYISNNKYLIVYYSNFFKIKQEKKYIKDKYNDYMYKEGTISIFHPRYIIFELNKNGDLRKVLNEEEENKLFQYGNTYVPEPKPNY</sequence>
<dbReference type="STRING" id="236814.IX39_20690"/>
<reference evidence="1 2" key="1">
    <citation type="submission" date="2014-07" db="EMBL/GenBank/DDBJ databases">
        <title>Genome of Chryseobacterium formosense LMG 24722.</title>
        <authorList>
            <person name="Pipes S.E."/>
            <person name="Stropko S.J."/>
            <person name="Newman J.D."/>
        </authorList>
    </citation>
    <scope>NUCLEOTIDE SEQUENCE [LARGE SCALE GENOMIC DNA]</scope>
    <source>
        <strain evidence="1 2">LMG 24722</strain>
    </source>
</reference>
<evidence type="ECO:0000313" key="2">
    <source>
        <dbReference type="Proteomes" id="UP000028713"/>
    </source>
</evidence>
<dbReference type="RefSeq" id="WP_034679939.1">
    <property type="nucleotide sequence ID" value="NZ_FPAP01000003.1"/>
</dbReference>
<dbReference type="AlphaFoldDB" id="A0A085YY94"/>
<dbReference type="eggNOG" id="ENOG50311QP">
    <property type="taxonomic scope" value="Bacteria"/>
</dbReference>
<keyword evidence="2" id="KW-1185">Reference proteome</keyword>
<organism evidence="1 2">
    <name type="scientific">Chryseobacterium formosense</name>
    <dbReference type="NCBI Taxonomy" id="236814"/>
    <lineage>
        <taxon>Bacteria</taxon>
        <taxon>Pseudomonadati</taxon>
        <taxon>Bacteroidota</taxon>
        <taxon>Flavobacteriia</taxon>
        <taxon>Flavobacteriales</taxon>
        <taxon>Weeksellaceae</taxon>
        <taxon>Chryseobacterium group</taxon>
        <taxon>Chryseobacterium</taxon>
    </lineage>
</organism>
<evidence type="ECO:0000313" key="1">
    <source>
        <dbReference type="EMBL" id="KFE97157.1"/>
    </source>
</evidence>
<dbReference type="EMBL" id="JPRP01000009">
    <property type="protein sequence ID" value="KFE97157.1"/>
    <property type="molecule type" value="Genomic_DNA"/>
</dbReference>